<sequence length="90" mass="10634">MWNRITVRIGVLVQGLHFMLFREHFIFLVASWFPQFENGIDSETGHWCIVLVVIIAAIPIEITISFYYSMFEGWEDRCEAQDKIVVIYFS</sequence>
<dbReference type="Proteomes" id="UP001386955">
    <property type="component" value="Unassembled WGS sequence"/>
</dbReference>
<organism evidence="2 3">
    <name type="scientific">Psophocarpus tetragonolobus</name>
    <name type="common">Winged bean</name>
    <name type="synonym">Dolichos tetragonolobus</name>
    <dbReference type="NCBI Taxonomy" id="3891"/>
    <lineage>
        <taxon>Eukaryota</taxon>
        <taxon>Viridiplantae</taxon>
        <taxon>Streptophyta</taxon>
        <taxon>Embryophyta</taxon>
        <taxon>Tracheophyta</taxon>
        <taxon>Spermatophyta</taxon>
        <taxon>Magnoliopsida</taxon>
        <taxon>eudicotyledons</taxon>
        <taxon>Gunneridae</taxon>
        <taxon>Pentapetalae</taxon>
        <taxon>rosids</taxon>
        <taxon>fabids</taxon>
        <taxon>Fabales</taxon>
        <taxon>Fabaceae</taxon>
        <taxon>Papilionoideae</taxon>
        <taxon>50 kb inversion clade</taxon>
        <taxon>NPAAA clade</taxon>
        <taxon>indigoferoid/millettioid clade</taxon>
        <taxon>Phaseoleae</taxon>
        <taxon>Psophocarpus</taxon>
    </lineage>
</organism>
<proteinExistence type="predicted"/>
<name>A0AAN9T0A2_PSOTE</name>
<evidence type="ECO:0000256" key="1">
    <source>
        <dbReference type="SAM" id="Phobius"/>
    </source>
</evidence>
<keyword evidence="1" id="KW-0812">Transmembrane</keyword>
<keyword evidence="1" id="KW-1133">Transmembrane helix</keyword>
<evidence type="ECO:0000313" key="2">
    <source>
        <dbReference type="EMBL" id="KAK7411912.1"/>
    </source>
</evidence>
<comment type="caution">
    <text evidence="2">The sequence shown here is derived from an EMBL/GenBank/DDBJ whole genome shotgun (WGS) entry which is preliminary data.</text>
</comment>
<evidence type="ECO:0000313" key="3">
    <source>
        <dbReference type="Proteomes" id="UP001386955"/>
    </source>
</evidence>
<protein>
    <submittedName>
        <fullName evidence="2">Uncharacterized protein</fullName>
    </submittedName>
</protein>
<feature type="transmembrane region" description="Helical" evidence="1">
    <location>
        <begin position="44"/>
        <end position="68"/>
    </location>
</feature>
<gene>
    <name evidence="2" type="ORF">VNO78_03356</name>
</gene>
<feature type="transmembrane region" description="Helical" evidence="1">
    <location>
        <begin position="12"/>
        <end position="32"/>
    </location>
</feature>
<dbReference type="AlphaFoldDB" id="A0AAN9T0A2"/>
<accession>A0AAN9T0A2</accession>
<keyword evidence="3" id="KW-1185">Reference proteome</keyword>
<dbReference type="EMBL" id="JAYMYS010000001">
    <property type="protein sequence ID" value="KAK7411912.1"/>
    <property type="molecule type" value="Genomic_DNA"/>
</dbReference>
<reference evidence="2 3" key="1">
    <citation type="submission" date="2024-01" db="EMBL/GenBank/DDBJ databases">
        <title>The genomes of 5 underutilized Papilionoideae crops provide insights into root nodulation and disease resistanc.</title>
        <authorList>
            <person name="Jiang F."/>
        </authorList>
    </citation>
    <scope>NUCLEOTIDE SEQUENCE [LARGE SCALE GENOMIC DNA]</scope>
    <source>
        <strain evidence="2">DUOXIRENSHENG_FW03</strain>
        <tissue evidence="2">Leaves</tissue>
    </source>
</reference>
<keyword evidence="1" id="KW-0472">Membrane</keyword>